<proteinExistence type="predicted"/>
<feature type="compositionally biased region" description="Basic and acidic residues" evidence="1">
    <location>
        <begin position="135"/>
        <end position="178"/>
    </location>
</feature>
<feature type="region of interest" description="Disordered" evidence="1">
    <location>
        <begin position="120"/>
        <end position="193"/>
    </location>
</feature>
<protein>
    <submittedName>
        <fullName evidence="2">Uncharacterized protein</fullName>
    </submittedName>
</protein>
<name>A0ABR3AFN3_9AGAR</name>
<evidence type="ECO:0000313" key="3">
    <source>
        <dbReference type="Proteomes" id="UP001437256"/>
    </source>
</evidence>
<dbReference type="Proteomes" id="UP001437256">
    <property type="component" value="Unassembled WGS sequence"/>
</dbReference>
<keyword evidence="3" id="KW-1185">Reference proteome</keyword>
<evidence type="ECO:0000256" key="1">
    <source>
        <dbReference type="SAM" id="MobiDB-lite"/>
    </source>
</evidence>
<organism evidence="2 3">
    <name type="scientific">Marasmius tenuissimus</name>
    <dbReference type="NCBI Taxonomy" id="585030"/>
    <lineage>
        <taxon>Eukaryota</taxon>
        <taxon>Fungi</taxon>
        <taxon>Dikarya</taxon>
        <taxon>Basidiomycota</taxon>
        <taxon>Agaricomycotina</taxon>
        <taxon>Agaricomycetes</taxon>
        <taxon>Agaricomycetidae</taxon>
        <taxon>Agaricales</taxon>
        <taxon>Marasmiineae</taxon>
        <taxon>Marasmiaceae</taxon>
        <taxon>Marasmius</taxon>
    </lineage>
</organism>
<evidence type="ECO:0000313" key="2">
    <source>
        <dbReference type="EMBL" id="KAL0071823.1"/>
    </source>
</evidence>
<gene>
    <name evidence="2" type="ORF">AAF712_000745</name>
</gene>
<dbReference type="EMBL" id="JBBXMP010000002">
    <property type="protein sequence ID" value="KAL0071823.1"/>
    <property type="molecule type" value="Genomic_DNA"/>
</dbReference>
<comment type="caution">
    <text evidence="2">The sequence shown here is derived from an EMBL/GenBank/DDBJ whole genome shotgun (WGS) entry which is preliminary data.</text>
</comment>
<reference evidence="2 3" key="1">
    <citation type="submission" date="2024-05" db="EMBL/GenBank/DDBJ databases">
        <title>A draft genome resource for the thread blight pathogen Marasmius tenuissimus strain MS-2.</title>
        <authorList>
            <person name="Yulfo-Soto G.E."/>
            <person name="Baruah I.K."/>
            <person name="Amoako-Attah I."/>
            <person name="Bukari Y."/>
            <person name="Meinhardt L.W."/>
            <person name="Bailey B.A."/>
            <person name="Cohen S.P."/>
        </authorList>
    </citation>
    <scope>NUCLEOTIDE SEQUENCE [LARGE SCALE GENOMIC DNA]</scope>
    <source>
        <strain evidence="2 3">MS-2</strain>
    </source>
</reference>
<sequence>MSRTRSKSSEEAVEFDELDKFFRLKETWDPEIDHHAELEEKPIGVPGAFLPLQMTPDHIKKLALNRNPSPSSNQIPVNKRTDMFDVSTELSGYGLQGVHASEQELIDLVKELGLEGDDAGELVKGLSTESAPEVKASEPKASDSKPAPEPKTPEAKPDTNKDSEETKPKEVVEEKGEKATTAATVDSVDTPKE</sequence>
<accession>A0ABR3AFN3</accession>